<keyword evidence="2" id="KW-0472">Membrane</keyword>
<proteinExistence type="predicted"/>
<dbReference type="EMBL" id="ML977354">
    <property type="protein sequence ID" value="KAF2107437.1"/>
    <property type="molecule type" value="Genomic_DNA"/>
</dbReference>
<protein>
    <submittedName>
        <fullName evidence="3">Uncharacterized protein</fullName>
    </submittedName>
</protein>
<feature type="compositionally biased region" description="Basic and acidic residues" evidence="1">
    <location>
        <begin position="263"/>
        <end position="274"/>
    </location>
</feature>
<sequence length="274" mass="29802">MAFLNDTCLNSATVHPNTSQVAAIQSCQAAANTTYCYPPNGTRICVPSYNIPFFWPPSYYPPDAVVALSYSPDSIPLLDNTGNRTQSISLSIYYANAFRIPNLESERALKIYFRTNYTQAPDPTTDVLELESYDGPTLILVNTAYRSGRTASTTATATATGRVRSSGDVREDGLNRPEIGAVVVGVLGALIFIVVLLVCYSKRAKKPSKHEASQPMRQVDEVASSVGSRRGSTESPRAAQQSLSREPGGREERAETLPPYRTVEGREEPPAYAP</sequence>
<keyword evidence="2" id="KW-1133">Transmembrane helix</keyword>
<gene>
    <name evidence="3" type="ORF">BDV96DRAFT_606535</name>
</gene>
<feature type="region of interest" description="Disordered" evidence="1">
    <location>
        <begin position="150"/>
        <end position="172"/>
    </location>
</feature>
<evidence type="ECO:0000313" key="3">
    <source>
        <dbReference type="EMBL" id="KAF2107437.1"/>
    </source>
</evidence>
<name>A0A6A5YM87_9PLEO</name>
<dbReference type="AlphaFoldDB" id="A0A6A5YM87"/>
<keyword evidence="2" id="KW-0812">Transmembrane</keyword>
<reference evidence="3" key="1">
    <citation type="journal article" date="2020" name="Stud. Mycol.">
        <title>101 Dothideomycetes genomes: a test case for predicting lifestyles and emergence of pathogens.</title>
        <authorList>
            <person name="Haridas S."/>
            <person name="Albert R."/>
            <person name="Binder M."/>
            <person name="Bloem J."/>
            <person name="Labutti K."/>
            <person name="Salamov A."/>
            <person name="Andreopoulos B."/>
            <person name="Baker S."/>
            <person name="Barry K."/>
            <person name="Bills G."/>
            <person name="Bluhm B."/>
            <person name="Cannon C."/>
            <person name="Castanera R."/>
            <person name="Culley D."/>
            <person name="Daum C."/>
            <person name="Ezra D."/>
            <person name="Gonzalez J."/>
            <person name="Henrissat B."/>
            <person name="Kuo A."/>
            <person name="Liang C."/>
            <person name="Lipzen A."/>
            <person name="Lutzoni F."/>
            <person name="Magnuson J."/>
            <person name="Mondo S."/>
            <person name="Nolan M."/>
            <person name="Ohm R."/>
            <person name="Pangilinan J."/>
            <person name="Park H.-J."/>
            <person name="Ramirez L."/>
            <person name="Alfaro M."/>
            <person name="Sun H."/>
            <person name="Tritt A."/>
            <person name="Yoshinaga Y."/>
            <person name="Zwiers L.-H."/>
            <person name="Turgeon B."/>
            <person name="Goodwin S."/>
            <person name="Spatafora J."/>
            <person name="Crous P."/>
            <person name="Grigoriev I."/>
        </authorList>
    </citation>
    <scope>NUCLEOTIDE SEQUENCE</scope>
    <source>
        <strain evidence="3">CBS 627.86</strain>
    </source>
</reference>
<organism evidence="3 4">
    <name type="scientific">Lophiotrema nucula</name>
    <dbReference type="NCBI Taxonomy" id="690887"/>
    <lineage>
        <taxon>Eukaryota</taxon>
        <taxon>Fungi</taxon>
        <taxon>Dikarya</taxon>
        <taxon>Ascomycota</taxon>
        <taxon>Pezizomycotina</taxon>
        <taxon>Dothideomycetes</taxon>
        <taxon>Pleosporomycetidae</taxon>
        <taxon>Pleosporales</taxon>
        <taxon>Lophiotremataceae</taxon>
        <taxon>Lophiotrema</taxon>
    </lineage>
</organism>
<evidence type="ECO:0000256" key="2">
    <source>
        <dbReference type="SAM" id="Phobius"/>
    </source>
</evidence>
<feature type="region of interest" description="Disordered" evidence="1">
    <location>
        <begin position="206"/>
        <end position="274"/>
    </location>
</feature>
<evidence type="ECO:0000256" key="1">
    <source>
        <dbReference type="SAM" id="MobiDB-lite"/>
    </source>
</evidence>
<dbReference type="OrthoDB" id="3794713at2759"/>
<accession>A0A6A5YM87</accession>
<feature type="transmembrane region" description="Helical" evidence="2">
    <location>
        <begin position="179"/>
        <end position="200"/>
    </location>
</feature>
<keyword evidence="4" id="KW-1185">Reference proteome</keyword>
<feature type="compositionally biased region" description="Polar residues" evidence="1">
    <location>
        <begin position="233"/>
        <end position="244"/>
    </location>
</feature>
<dbReference type="Proteomes" id="UP000799770">
    <property type="component" value="Unassembled WGS sequence"/>
</dbReference>
<evidence type="ECO:0000313" key="4">
    <source>
        <dbReference type="Proteomes" id="UP000799770"/>
    </source>
</evidence>
<feature type="compositionally biased region" description="Low complexity" evidence="1">
    <location>
        <begin position="150"/>
        <end position="164"/>
    </location>
</feature>